<proteinExistence type="predicted"/>
<reference evidence="1 2" key="1">
    <citation type="submission" date="2020-06" db="EMBL/GenBank/DDBJ databases">
        <authorList>
            <person name="Scott K."/>
        </authorList>
    </citation>
    <scope>NUCLEOTIDE SEQUENCE [LARGE SCALE GENOMIC DNA]</scope>
    <source>
        <strain evidence="1 2">HH1</strain>
    </source>
</reference>
<dbReference type="EMBL" id="JACBGI020000003">
    <property type="protein sequence ID" value="MBF6057387.1"/>
    <property type="molecule type" value="Genomic_DNA"/>
</dbReference>
<sequence>MSALSASSLAMAQDILSKAKQAHGDFGDYRYIEDMAEFVEQNKPMKEGTKEIQINKLVVFDGVIKTAPEVQQTGYLQTALAVAKVDPVPQVKHMMFVEVAEDMVIPVYAAKEVVDEFNQLAKRYGVESFRGKNLRFAGIHVYNYSKGPAMVIESIAAVK</sequence>
<organism evidence="1 2">
    <name type="scientific">Thiomicrorhabdus heinhorstiae</name>
    <dbReference type="NCBI Taxonomy" id="2748010"/>
    <lineage>
        <taxon>Bacteria</taxon>
        <taxon>Pseudomonadati</taxon>
        <taxon>Pseudomonadota</taxon>
        <taxon>Gammaproteobacteria</taxon>
        <taxon>Thiotrichales</taxon>
        <taxon>Piscirickettsiaceae</taxon>
        <taxon>Thiomicrorhabdus</taxon>
    </lineage>
</organism>
<comment type="caution">
    <text evidence="1">The sequence shown here is derived from an EMBL/GenBank/DDBJ whole genome shotgun (WGS) entry which is preliminary data.</text>
</comment>
<dbReference type="Proteomes" id="UP001193680">
    <property type="component" value="Unassembled WGS sequence"/>
</dbReference>
<dbReference type="RefSeq" id="WP_185977532.1">
    <property type="nucleotide sequence ID" value="NZ_JACBGI020000003.1"/>
</dbReference>
<keyword evidence="2" id="KW-1185">Reference proteome</keyword>
<evidence type="ECO:0000313" key="1">
    <source>
        <dbReference type="EMBL" id="MBF6057387.1"/>
    </source>
</evidence>
<gene>
    <name evidence="1" type="ORF">H8792_003445</name>
</gene>
<name>A0ABS0BU68_9GAMM</name>
<evidence type="ECO:0000313" key="2">
    <source>
        <dbReference type="Proteomes" id="UP001193680"/>
    </source>
</evidence>
<accession>A0ABS0BU68</accession>
<reference evidence="1 2" key="2">
    <citation type="submission" date="2020-11" db="EMBL/GenBank/DDBJ databases">
        <title>Sulfur oxidizing isolate from Hospital Hole Sinkhole.</title>
        <authorList>
            <person name="Scott K.M."/>
        </authorList>
    </citation>
    <scope>NUCLEOTIDE SEQUENCE [LARGE SCALE GENOMIC DNA]</scope>
    <source>
        <strain evidence="1 2">HH1</strain>
    </source>
</reference>
<protein>
    <submittedName>
        <fullName evidence="1">Uncharacterized protein</fullName>
    </submittedName>
</protein>